<dbReference type="Gene3D" id="3.40.50.150">
    <property type="entry name" value="Vaccinia Virus protein VP39"/>
    <property type="match status" value="1"/>
</dbReference>
<keyword evidence="1" id="KW-0687">Ribonucleoprotein</keyword>
<dbReference type="InterPro" id="IPR029063">
    <property type="entry name" value="SAM-dependent_MTases_sf"/>
</dbReference>
<organism evidence="1 2">
    <name type="scientific">Methanobacterium spitsbergense</name>
    <dbReference type="NCBI Taxonomy" id="2874285"/>
    <lineage>
        <taxon>Archaea</taxon>
        <taxon>Methanobacteriati</taxon>
        <taxon>Methanobacteriota</taxon>
        <taxon>Methanomada group</taxon>
        <taxon>Methanobacteria</taxon>
        <taxon>Methanobacteriales</taxon>
        <taxon>Methanobacteriaceae</taxon>
        <taxon>Methanobacterium</taxon>
    </lineage>
</organism>
<comment type="caution">
    <text evidence="1">The sequence shown here is derived from an EMBL/GenBank/DDBJ whole genome shotgun (WGS) entry which is preliminary data.</text>
</comment>
<dbReference type="SUPFAM" id="SSF53335">
    <property type="entry name" value="S-adenosyl-L-methionine-dependent methyltransferases"/>
    <property type="match status" value="1"/>
</dbReference>
<accession>A0A8T5UVK4</accession>
<keyword evidence="2" id="KW-1185">Reference proteome</keyword>
<dbReference type="AlphaFoldDB" id="A0A8T5UVK4"/>
<dbReference type="GO" id="GO:0008168">
    <property type="term" value="F:methyltransferase activity"/>
    <property type="evidence" value="ECO:0007669"/>
    <property type="project" value="UniProtKB-KW"/>
</dbReference>
<gene>
    <name evidence="1" type="ORF">K8N75_01305</name>
</gene>
<dbReference type="Proteomes" id="UP000825933">
    <property type="component" value="Unassembled WGS sequence"/>
</dbReference>
<keyword evidence="1" id="KW-0489">Methyltransferase</keyword>
<keyword evidence="1" id="KW-0808">Transferase</keyword>
<dbReference type="GO" id="GO:0032259">
    <property type="term" value="P:methylation"/>
    <property type="evidence" value="ECO:0007669"/>
    <property type="project" value="UniProtKB-KW"/>
</dbReference>
<evidence type="ECO:0000313" key="1">
    <source>
        <dbReference type="EMBL" id="MBZ2164689.1"/>
    </source>
</evidence>
<dbReference type="EMBL" id="JAIOUQ010000003">
    <property type="protein sequence ID" value="MBZ2164689.1"/>
    <property type="molecule type" value="Genomic_DNA"/>
</dbReference>
<reference evidence="2" key="1">
    <citation type="journal article" date="2022" name="Microbiol. Resour. Announc.">
        <title>Draft Genome Sequence of a Methanogenic Archaeon from West Spitsbergen Permafrost.</title>
        <authorList>
            <person name="Trubitsyn V."/>
            <person name="Rivkina E."/>
            <person name="Shcherbakova V."/>
        </authorList>
    </citation>
    <scope>NUCLEOTIDE SEQUENCE [LARGE SCALE GENOMIC DNA]</scope>
    <source>
        <strain evidence="2">VT</strain>
    </source>
</reference>
<dbReference type="RefSeq" id="WP_223790371.1">
    <property type="nucleotide sequence ID" value="NZ_JAIOUQ010000003.1"/>
</dbReference>
<dbReference type="Pfam" id="PF06325">
    <property type="entry name" value="PrmA"/>
    <property type="match status" value="1"/>
</dbReference>
<proteinExistence type="predicted"/>
<protein>
    <submittedName>
        <fullName evidence="1">50S ribosomal protein L11 methyltransferase</fullName>
    </submittedName>
</protein>
<evidence type="ECO:0000313" key="2">
    <source>
        <dbReference type="Proteomes" id="UP000825933"/>
    </source>
</evidence>
<dbReference type="GO" id="GO:0005840">
    <property type="term" value="C:ribosome"/>
    <property type="evidence" value="ECO:0007669"/>
    <property type="project" value="UniProtKB-KW"/>
</dbReference>
<name>A0A8T5UVK4_9EURY</name>
<keyword evidence="1" id="KW-0689">Ribosomal protein</keyword>
<sequence length="327" mass="36695">MNMDCVCGAGCVKDSATILKQIKNKYPACVHCKNPKLKKFKPLKDQIEFKRLNENFGLCICGKRHLDVVMAHILKIMIQEGIRDENSTLRNTCTPLITPAYPTKSPPYLMENSMVILTDKITKNCADKIINEIPEVKGILYGDIRETVGLKDSDSKPNVYKLLAGCDMRCDVVFTPYGELCIYRNQAEIHVEFSKPVSPKVEILKTFLDKYKNPSILDCTCGPGTLGITCLKAGAKRVVFNDIWYPAIKMTLLNLQVNGYDTDSFDVNTGLIGSGENFQVYCQDIKKLEESLQEKFDICIIDTFPGVDTENFINSVKGFCKEVIVIS</sequence>